<evidence type="ECO:0000313" key="2">
    <source>
        <dbReference type="EMBL" id="KUK76489.1"/>
    </source>
</evidence>
<proteinExistence type="predicted"/>
<dbReference type="EMBL" id="LGGO01000144">
    <property type="protein sequence ID" value="KUK76489.1"/>
    <property type="molecule type" value="Genomic_DNA"/>
</dbReference>
<sequence>MSFRKVLLFSFCILFFLNPLKVAALDEGFYSTISYTIGDVGVEGLEYDENQVVGEYTSNVVDYKTLEYFTEDGYKRRKHDVAERVSVPPYSTIDVGYYWYNNTPDTVDVEQIRLPVSRENVMRGDLSNIVRDEGFEQSLTFAQNIYRDGRYFDVDGVGLISSDIGTSANNGVVITSFYVIPPVEITEYEINYNERFPSQIYLHIKNNFGRGISNIRLNYKTVVDKILDFGPYEEKVLELYKHCTLDNGEVNCGSMTIYDNNTSTQCVVYGSPFDNYLTRDSISLFNRIGDQWVVGAQTQPDRESFCIQRIPYVYTTPDMVAYREPQEPEITPEEYWQELLNIPVLPITSYEFSKLNRLLTLLKPSGIDNLYIL</sequence>
<evidence type="ECO:0000256" key="1">
    <source>
        <dbReference type="SAM" id="SignalP"/>
    </source>
</evidence>
<name>A0A101HGK1_9BACT</name>
<dbReference type="Proteomes" id="UP000053904">
    <property type="component" value="Unassembled WGS sequence"/>
</dbReference>
<evidence type="ECO:0008006" key="4">
    <source>
        <dbReference type="Google" id="ProtNLM"/>
    </source>
</evidence>
<feature type="signal peptide" evidence="1">
    <location>
        <begin position="1"/>
        <end position="24"/>
    </location>
</feature>
<accession>A0A101HGK1</accession>
<reference evidence="3" key="1">
    <citation type="journal article" date="2015" name="MBio">
        <title>Genome-Resolved Metagenomic Analysis Reveals Roles for Candidate Phyla and Other Microbial Community Members in Biogeochemical Transformations in Oil Reservoirs.</title>
        <authorList>
            <person name="Hu P."/>
            <person name="Tom L."/>
            <person name="Singh A."/>
            <person name="Thomas B.C."/>
            <person name="Baker B.J."/>
            <person name="Piceno Y.M."/>
            <person name="Andersen G.L."/>
            <person name="Banfield J.F."/>
        </authorList>
    </citation>
    <scope>NUCLEOTIDE SEQUENCE [LARGE SCALE GENOMIC DNA]</scope>
</reference>
<gene>
    <name evidence="2" type="ORF">XD93_0884</name>
</gene>
<protein>
    <recommendedName>
        <fullName evidence="4">Transmembrane(S)protein</fullName>
    </recommendedName>
</protein>
<organism evidence="2 3">
    <name type="scientific">candidate division WS6 bacterium 34_10</name>
    <dbReference type="NCBI Taxonomy" id="1641389"/>
    <lineage>
        <taxon>Bacteria</taxon>
        <taxon>Candidatus Dojkabacteria</taxon>
    </lineage>
</organism>
<comment type="caution">
    <text evidence="2">The sequence shown here is derived from an EMBL/GenBank/DDBJ whole genome shotgun (WGS) entry which is preliminary data.</text>
</comment>
<keyword evidence="1" id="KW-0732">Signal</keyword>
<feature type="chain" id="PRO_5007096900" description="Transmembrane(S)protein" evidence="1">
    <location>
        <begin position="25"/>
        <end position="373"/>
    </location>
</feature>
<evidence type="ECO:0000313" key="3">
    <source>
        <dbReference type="Proteomes" id="UP000053904"/>
    </source>
</evidence>
<dbReference type="AlphaFoldDB" id="A0A101HGK1"/>